<dbReference type="RefSeq" id="WP_054203332.1">
    <property type="nucleotide sequence ID" value="NZ_LHPH01000007.1"/>
</dbReference>
<name>A0A0N1ELX2_9GAMM</name>
<evidence type="ECO:0000313" key="2">
    <source>
        <dbReference type="Proteomes" id="UP000037848"/>
    </source>
</evidence>
<dbReference type="InterPro" id="IPR023214">
    <property type="entry name" value="HAD_sf"/>
</dbReference>
<reference evidence="1 2" key="1">
    <citation type="submission" date="2015-08" db="EMBL/GenBank/DDBJ databases">
        <title>Draft Genome Sequence of Pseudoalteromonas porphyrae UCD-SED14.</title>
        <authorList>
            <person name="Coil D.A."/>
            <person name="Jospin G."/>
            <person name="Lee R.D."/>
            <person name="Eisen J.A."/>
        </authorList>
    </citation>
    <scope>NUCLEOTIDE SEQUENCE [LARGE SCALE GENOMIC DNA]</scope>
    <source>
        <strain evidence="1 2">UCD-SED14</strain>
    </source>
</reference>
<accession>A0A0N1ELX2</accession>
<evidence type="ECO:0000313" key="1">
    <source>
        <dbReference type="EMBL" id="KPH63902.1"/>
    </source>
</evidence>
<dbReference type="Proteomes" id="UP000037848">
    <property type="component" value="Unassembled WGS sequence"/>
</dbReference>
<dbReference type="Gene3D" id="3.40.50.1000">
    <property type="entry name" value="HAD superfamily/HAD-like"/>
    <property type="match status" value="1"/>
</dbReference>
<dbReference type="STRING" id="187330.AMS58_01960"/>
<proteinExistence type="predicted"/>
<dbReference type="SUPFAM" id="SSF56784">
    <property type="entry name" value="HAD-like"/>
    <property type="match status" value="1"/>
</dbReference>
<dbReference type="InterPro" id="IPR036412">
    <property type="entry name" value="HAD-like_sf"/>
</dbReference>
<comment type="caution">
    <text evidence="1">The sequence shown here is derived from an EMBL/GenBank/DDBJ whole genome shotgun (WGS) entry which is preliminary data.</text>
</comment>
<sequence length="204" mass="23133">MIIGIDFDNTIADYTGVFHRVGVKLGWLPKEVGQTKEDVKAYFINAGNEPKWTELQGIVYGKEINQAKPYLGCLEAIKSLKKEGHSIFIVSHKTKYPIIGDKTNFHIAATNWLKSHGFTNCTDGPIASENISFHEKQEIKINRISTLQCDFFIDDLSSVLNSALFPLPTEKILFNQKPHPSIELNTSDWKKVHPMINSFINRRS</sequence>
<protein>
    <recommendedName>
        <fullName evidence="3">Haloacid dehalogenase</fullName>
    </recommendedName>
</protein>
<dbReference type="AlphaFoldDB" id="A0A0N1ELX2"/>
<dbReference type="EMBL" id="LHPH01000007">
    <property type="protein sequence ID" value="KPH63902.1"/>
    <property type="molecule type" value="Genomic_DNA"/>
</dbReference>
<evidence type="ECO:0008006" key="3">
    <source>
        <dbReference type="Google" id="ProtNLM"/>
    </source>
</evidence>
<dbReference type="PATRIC" id="fig|187330.3.peg.3704"/>
<organism evidence="1 2">
    <name type="scientific">Pseudoalteromonas porphyrae</name>
    <dbReference type="NCBI Taxonomy" id="187330"/>
    <lineage>
        <taxon>Bacteria</taxon>
        <taxon>Pseudomonadati</taxon>
        <taxon>Pseudomonadota</taxon>
        <taxon>Gammaproteobacteria</taxon>
        <taxon>Alteromonadales</taxon>
        <taxon>Pseudoalteromonadaceae</taxon>
        <taxon>Pseudoalteromonas</taxon>
    </lineage>
</organism>
<keyword evidence="2" id="KW-1185">Reference proteome</keyword>
<gene>
    <name evidence="1" type="ORF">ADS77_08320</name>
</gene>